<evidence type="ECO:0000256" key="1">
    <source>
        <dbReference type="SAM" id="SignalP"/>
    </source>
</evidence>
<feature type="signal peptide" evidence="1">
    <location>
        <begin position="1"/>
        <end position="29"/>
    </location>
</feature>
<proteinExistence type="predicted"/>
<organism evidence="2 3">
    <name type="scientific">Quercus rubra</name>
    <name type="common">Northern red oak</name>
    <name type="synonym">Quercus borealis</name>
    <dbReference type="NCBI Taxonomy" id="3512"/>
    <lineage>
        <taxon>Eukaryota</taxon>
        <taxon>Viridiplantae</taxon>
        <taxon>Streptophyta</taxon>
        <taxon>Embryophyta</taxon>
        <taxon>Tracheophyta</taxon>
        <taxon>Spermatophyta</taxon>
        <taxon>Magnoliopsida</taxon>
        <taxon>eudicotyledons</taxon>
        <taxon>Gunneridae</taxon>
        <taxon>Pentapetalae</taxon>
        <taxon>rosids</taxon>
        <taxon>fabids</taxon>
        <taxon>Fagales</taxon>
        <taxon>Fagaceae</taxon>
        <taxon>Quercus</taxon>
    </lineage>
</organism>
<sequence length="130" mass="14611">MSHFNKNVSPLLLLALFIIVTNFSMNAEAVAIEILNNVTAKNLKAKADCGNTTVDFPTTEIAYGDKYVIHETLGVYCRFSWQGGSFSDMKIYDSQYYSCDPCDWRLQPKGLCYYGTTGPAIGVFCHDYDY</sequence>
<evidence type="ECO:0000313" key="3">
    <source>
        <dbReference type="Proteomes" id="UP001324115"/>
    </source>
</evidence>
<keyword evidence="1" id="KW-0732">Signal</keyword>
<dbReference type="Proteomes" id="UP001324115">
    <property type="component" value="Unassembled WGS sequence"/>
</dbReference>
<dbReference type="EMBL" id="JAXUIC010000001">
    <property type="protein sequence ID" value="KAK4607343.1"/>
    <property type="molecule type" value="Genomic_DNA"/>
</dbReference>
<dbReference type="GO" id="GO:0005576">
    <property type="term" value="C:extracellular region"/>
    <property type="evidence" value="ECO:0007669"/>
    <property type="project" value="UniProtKB-SubCell"/>
</dbReference>
<name>A0AAN7J6Q3_QUERU</name>
<dbReference type="AlphaFoldDB" id="A0AAN7J6Q3"/>
<feature type="chain" id="PRO_5042929524" description="S-protein homolog" evidence="1">
    <location>
        <begin position="30"/>
        <end position="130"/>
    </location>
</feature>
<evidence type="ECO:0000313" key="2">
    <source>
        <dbReference type="EMBL" id="KAK4607343.1"/>
    </source>
</evidence>
<accession>A0AAN7J6Q3</accession>
<dbReference type="GO" id="GO:0060320">
    <property type="term" value="P:rejection of self pollen"/>
    <property type="evidence" value="ECO:0007669"/>
    <property type="project" value="UniProtKB-KW"/>
</dbReference>
<keyword evidence="3" id="KW-1185">Reference proteome</keyword>
<evidence type="ECO:0008006" key="4">
    <source>
        <dbReference type="Google" id="ProtNLM"/>
    </source>
</evidence>
<comment type="caution">
    <text evidence="2">The sequence shown here is derived from an EMBL/GenBank/DDBJ whole genome shotgun (WGS) entry which is preliminary data.</text>
</comment>
<reference evidence="2 3" key="1">
    <citation type="journal article" date="2023" name="G3 (Bethesda)">
        <title>A haplotype-resolved chromosome-scale genome for Quercus rubra L. provides insights into the genetics of adaptive traits for red oak species.</title>
        <authorList>
            <person name="Kapoor B."/>
            <person name="Jenkins J."/>
            <person name="Schmutz J."/>
            <person name="Zhebentyayeva T."/>
            <person name="Kuelheim C."/>
            <person name="Coggeshall M."/>
            <person name="Heim C."/>
            <person name="Lasky J.R."/>
            <person name="Leites L."/>
            <person name="Islam-Faridi N."/>
            <person name="Romero-Severson J."/>
            <person name="DeLeo V.L."/>
            <person name="Lucas S.M."/>
            <person name="Lazic D."/>
            <person name="Gailing O."/>
            <person name="Carlson J."/>
            <person name="Staton M."/>
        </authorList>
    </citation>
    <scope>NUCLEOTIDE SEQUENCE [LARGE SCALE GENOMIC DNA]</scope>
    <source>
        <strain evidence="2">Pseudo-F2</strain>
    </source>
</reference>
<protein>
    <recommendedName>
        <fullName evidence="4">S-protein homolog</fullName>
    </recommendedName>
</protein>
<gene>
    <name evidence="2" type="ORF">RGQ29_001251</name>
</gene>